<evidence type="ECO:0000256" key="7">
    <source>
        <dbReference type="ARBA" id="ARBA00023136"/>
    </source>
</evidence>
<protein>
    <submittedName>
        <fullName evidence="10">Amino acid ABC transporter permease</fullName>
    </submittedName>
</protein>
<name>A0ABD5ZKW3_9EURY</name>
<evidence type="ECO:0000256" key="2">
    <source>
        <dbReference type="ARBA" id="ARBA00022448"/>
    </source>
</evidence>
<keyword evidence="5" id="KW-0029">Amino-acid transport</keyword>
<evidence type="ECO:0000256" key="4">
    <source>
        <dbReference type="ARBA" id="ARBA00022692"/>
    </source>
</evidence>
<feature type="transmembrane region" description="Helical" evidence="8">
    <location>
        <begin position="24"/>
        <end position="51"/>
    </location>
</feature>
<evidence type="ECO:0000256" key="5">
    <source>
        <dbReference type="ARBA" id="ARBA00022970"/>
    </source>
</evidence>
<evidence type="ECO:0000256" key="8">
    <source>
        <dbReference type="RuleBase" id="RU363032"/>
    </source>
</evidence>
<dbReference type="InterPro" id="IPR000515">
    <property type="entry name" value="MetI-like"/>
</dbReference>
<keyword evidence="7 8" id="KW-0472">Membrane</keyword>
<comment type="subcellular location">
    <subcellularLocation>
        <location evidence="1 8">Cell membrane</location>
        <topology evidence="1 8">Multi-pass membrane protein</topology>
    </subcellularLocation>
</comment>
<dbReference type="EMBL" id="JBHTAP010000001">
    <property type="protein sequence ID" value="MFC7233891.1"/>
    <property type="molecule type" value="Genomic_DNA"/>
</dbReference>
<keyword evidence="2 8" id="KW-0813">Transport</keyword>
<evidence type="ECO:0000313" key="11">
    <source>
        <dbReference type="Proteomes" id="UP001596398"/>
    </source>
</evidence>
<dbReference type="RefSeq" id="WP_276234884.1">
    <property type="nucleotide sequence ID" value="NZ_CP119802.1"/>
</dbReference>
<dbReference type="AlphaFoldDB" id="A0ABD5ZKW3"/>
<dbReference type="InterPro" id="IPR043429">
    <property type="entry name" value="ArtM/GltK/GlnP/TcyL/YhdX-like"/>
</dbReference>
<evidence type="ECO:0000256" key="6">
    <source>
        <dbReference type="ARBA" id="ARBA00022989"/>
    </source>
</evidence>
<dbReference type="InterPro" id="IPR035906">
    <property type="entry name" value="MetI-like_sf"/>
</dbReference>
<feature type="domain" description="ABC transmembrane type-1" evidence="9">
    <location>
        <begin position="24"/>
        <end position="208"/>
    </location>
</feature>
<gene>
    <name evidence="10" type="ORF">ACFQJ4_01040</name>
</gene>
<reference evidence="10 11" key="1">
    <citation type="journal article" date="2019" name="Int. J. Syst. Evol. Microbiol.">
        <title>The Global Catalogue of Microorganisms (GCM) 10K type strain sequencing project: providing services to taxonomists for standard genome sequencing and annotation.</title>
        <authorList>
            <consortium name="The Broad Institute Genomics Platform"/>
            <consortium name="The Broad Institute Genome Sequencing Center for Infectious Disease"/>
            <person name="Wu L."/>
            <person name="Ma J."/>
        </authorList>
    </citation>
    <scope>NUCLEOTIDE SEQUENCE [LARGE SCALE GENOMIC DNA]</scope>
    <source>
        <strain evidence="10 11">DT85</strain>
    </source>
</reference>
<dbReference type="Gene3D" id="1.10.3720.10">
    <property type="entry name" value="MetI-like"/>
    <property type="match status" value="1"/>
</dbReference>
<dbReference type="NCBIfam" id="TIGR01726">
    <property type="entry name" value="HEQRo_perm_3TM"/>
    <property type="match status" value="1"/>
</dbReference>
<dbReference type="GO" id="GO:0005886">
    <property type="term" value="C:plasma membrane"/>
    <property type="evidence" value="ECO:0007669"/>
    <property type="project" value="UniProtKB-SubCell"/>
</dbReference>
<dbReference type="SUPFAM" id="SSF161098">
    <property type="entry name" value="MetI-like"/>
    <property type="match status" value="1"/>
</dbReference>
<keyword evidence="6 8" id="KW-1133">Transmembrane helix</keyword>
<evidence type="ECO:0000259" key="9">
    <source>
        <dbReference type="PROSITE" id="PS50928"/>
    </source>
</evidence>
<dbReference type="Pfam" id="PF00528">
    <property type="entry name" value="BPD_transp_1"/>
    <property type="match status" value="1"/>
</dbReference>
<comment type="caution">
    <text evidence="10">The sequence shown here is derived from an EMBL/GenBank/DDBJ whole genome shotgun (WGS) entry which is preliminary data.</text>
</comment>
<dbReference type="PANTHER" id="PTHR30614">
    <property type="entry name" value="MEMBRANE COMPONENT OF AMINO ACID ABC TRANSPORTER"/>
    <property type="match status" value="1"/>
</dbReference>
<dbReference type="InterPro" id="IPR010065">
    <property type="entry name" value="AA_ABC_transptr_permease_3TM"/>
</dbReference>
<evidence type="ECO:0000313" key="10">
    <source>
        <dbReference type="EMBL" id="MFC7233891.1"/>
    </source>
</evidence>
<dbReference type="CDD" id="cd06261">
    <property type="entry name" value="TM_PBP2"/>
    <property type="match status" value="1"/>
</dbReference>
<keyword evidence="3" id="KW-1003">Cell membrane</keyword>
<dbReference type="GO" id="GO:0006865">
    <property type="term" value="P:amino acid transport"/>
    <property type="evidence" value="ECO:0007669"/>
    <property type="project" value="UniProtKB-KW"/>
</dbReference>
<dbReference type="PROSITE" id="PS50928">
    <property type="entry name" value="ABC_TM1"/>
    <property type="match status" value="1"/>
</dbReference>
<sequence>MLAQTGPDPWEFIYANSGFLFEGLVFTLALTATSIVLGFVVGLPAAVVETYGDGLGRRLVERVGVLFRGTPIVILLAVFYFVFPLNITTFVAATLGLGLRSAAYQSQIFRGSLQSVSGGQMEAARAVGLTKREAIRRVTVPQALRRAIPGFQNEFTIVLKDTSVAYAIGLGELLTNGTQLYLTEDGNTAVLEIFLVISAVYFVLTMVANRSLDFVGRVFAIPGGDAR</sequence>
<comment type="similarity">
    <text evidence="8">Belongs to the binding-protein-dependent transport system permease family.</text>
</comment>
<dbReference type="GeneID" id="79265553"/>
<proteinExistence type="inferred from homology"/>
<feature type="transmembrane region" description="Helical" evidence="8">
    <location>
        <begin position="72"/>
        <end position="97"/>
    </location>
</feature>
<keyword evidence="11" id="KW-1185">Reference proteome</keyword>
<keyword evidence="4 8" id="KW-0812">Transmembrane</keyword>
<evidence type="ECO:0000256" key="1">
    <source>
        <dbReference type="ARBA" id="ARBA00004651"/>
    </source>
</evidence>
<dbReference type="Proteomes" id="UP001596398">
    <property type="component" value="Unassembled WGS sequence"/>
</dbReference>
<accession>A0ABD5ZKW3</accession>
<evidence type="ECO:0000256" key="3">
    <source>
        <dbReference type="ARBA" id="ARBA00022475"/>
    </source>
</evidence>
<dbReference type="PANTHER" id="PTHR30614:SF0">
    <property type="entry name" value="L-CYSTINE TRANSPORT SYSTEM PERMEASE PROTEIN TCYL"/>
    <property type="match status" value="1"/>
</dbReference>
<feature type="transmembrane region" description="Helical" evidence="8">
    <location>
        <begin position="189"/>
        <end position="208"/>
    </location>
</feature>
<organism evidence="10 11">
    <name type="scientific">Halosegnis marinus</name>
    <dbReference type="NCBI Taxonomy" id="3034023"/>
    <lineage>
        <taxon>Archaea</taxon>
        <taxon>Methanobacteriati</taxon>
        <taxon>Methanobacteriota</taxon>
        <taxon>Stenosarchaea group</taxon>
        <taxon>Halobacteria</taxon>
        <taxon>Halobacteriales</taxon>
        <taxon>Natronomonadaceae</taxon>
        <taxon>Halosegnis</taxon>
    </lineage>
</organism>